<dbReference type="OrthoDB" id="244107at2759"/>
<feature type="region of interest" description="Disordered" evidence="4">
    <location>
        <begin position="1"/>
        <end position="70"/>
    </location>
</feature>
<evidence type="ECO:0000256" key="1">
    <source>
        <dbReference type="ARBA" id="ARBA00022448"/>
    </source>
</evidence>
<name>A0A4V1J325_9ASCO</name>
<dbReference type="EMBL" id="ML004456">
    <property type="protein sequence ID" value="RKP30579.1"/>
    <property type="molecule type" value="Genomic_DNA"/>
</dbReference>
<evidence type="ECO:0000259" key="5">
    <source>
        <dbReference type="Pfam" id="PF23411"/>
    </source>
</evidence>
<evidence type="ECO:0000313" key="7">
    <source>
        <dbReference type="Proteomes" id="UP000268321"/>
    </source>
</evidence>
<sequence>MQTAEAGPEDHKYDPPGQESKYTAAELALRQPDDLEGNGQTYKETVESDHNVNETDATGSKLTSDGTSDVSAGLENVASLLEQTVESALEQSHEKDHQVSTEINTEQNLEDGNVKIKVNNDVSTEIADQIVDREKSADKIEDPESDIESEEEDPPILKYSRLSQVPANFFKNDPVSAATFNETVFIFGTHSGSIHLCNPEFTAIRTFKAHRASVLSLYTDGIYFASCSMDGTIVIGSIADAQDIVRFDYKRPIHAVVLDRNYQRTRSFICGGMSGNVIYSSKNWLDQRVDVVLAEDHGPIISIQAVDDLLLWMNDLGITFYHVPARQVISVVEKPSNAFRSDLYWPRVSFPETDRVLMAWGNYIWSFRVSLKTGLSGNTGAGSSVKSRLLPSAASLLFRSVPEKSVSVEHFYQVDYLISGIASFDGDQWIVLAYNPPKENPTTGRLEPENPDLKRIKALDGATIHEEEIGLDFVDNLGLNDFSLGYHIGPSSTRYFIICARGGVIAQKIQLDDRLQWYLDRQLYHKAWIMSKHLVKPLERLRFGLKHLDQLLELKNWKDAASWMAELLFLDSKEFPMSDTKSTLATRISSTLQLEDEEIYAKEVRSEWDKCCATFIQNGHERELTAVIPKDPRWSLQKYHYSKILVYWLSLIDETDKAYQLLKEWDLELFEVDIVTGTIELILELGPDNSRLRRILCEIYENSYEPVKVVRHMCILRDSEIIQFLDQNHILPLFISSIPKFIKLQFENDSDIELLPIYQLKNKLKDVIAILVQRRFEILPTTIVKLMAENHLEVVTFFYLEELAAINDLIVQNLEDTRAQLYCQFDRPKLLPFLMNNHYYDISKVIEMCETSALVDELVYLLGKTGENKKALRLIMEELDDPQRAINFAKTQTDPAIWNSLLEYSFSRPTYIKALIELSDDQSCKFYNPITILQRMSTEVNIEGFKESITTVSLDNDLNVVLNQLILSIVYKKSEELSKKLNSDMLRGFLFSVDSEDVRKIADVFETYVITLTGTNSKPQIGLVSGVVQADEFAYRLSTDLAAKLRHVHSLSAKLLSRESCG</sequence>
<dbReference type="InterPro" id="IPR011990">
    <property type="entry name" value="TPR-like_helical_dom_sf"/>
</dbReference>
<organism evidence="6 7">
    <name type="scientific">Metschnikowia bicuspidata</name>
    <dbReference type="NCBI Taxonomy" id="27322"/>
    <lineage>
        <taxon>Eukaryota</taxon>
        <taxon>Fungi</taxon>
        <taxon>Dikarya</taxon>
        <taxon>Ascomycota</taxon>
        <taxon>Saccharomycotina</taxon>
        <taxon>Pichiomycetes</taxon>
        <taxon>Metschnikowiaceae</taxon>
        <taxon>Metschnikowia</taxon>
    </lineage>
</organism>
<dbReference type="InterPro" id="IPR000547">
    <property type="entry name" value="Clathrin_H-chain/VPS_repeat"/>
</dbReference>
<dbReference type="GO" id="GO:0006623">
    <property type="term" value="P:protein targeting to vacuole"/>
    <property type="evidence" value="ECO:0007669"/>
    <property type="project" value="InterPro"/>
</dbReference>
<reference evidence="7" key="1">
    <citation type="journal article" date="2018" name="Nat. Microbiol.">
        <title>Leveraging single-cell genomics to expand the fungal tree of life.</title>
        <authorList>
            <person name="Ahrendt S.R."/>
            <person name="Quandt C.A."/>
            <person name="Ciobanu D."/>
            <person name="Clum A."/>
            <person name="Salamov A."/>
            <person name="Andreopoulos B."/>
            <person name="Cheng J.F."/>
            <person name="Woyke T."/>
            <person name="Pelin A."/>
            <person name="Henrissat B."/>
            <person name="Reynolds N.K."/>
            <person name="Benny G.L."/>
            <person name="Smith M.E."/>
            <person name="James T.Y."/>
            <person name="Grigoriev I.V."/>
        </authorList>
    </citation>
    <scope>NUCLEOTIDE SEQUENCE [LARGE SCALE GENOMIC DNA]</scope>
    <source>
        <strain evidence="7">Baker2002</strain>
    </source>
</reference>
<evidence type="ECO:0000256" key="4">
    <source>
        <dbReference type="SAM" id="MobiDB-lite"/>
    </source>
</evidence>
<keyword evidence="7" id="KW-1185">Reference proteome</keyword>
<dbReference type="SMART" id="SM00299">
    <property type="entry name" value="CLH"/>
    <property type="match status" value="1"/>
</dbReference>
<dbReference type="AlphaFoldDB" id="A0A4V1J325"/>
<dbReference type="PANTHER" id="PTHR12616">
    <property type="entry name" value="VACUOLAR PROTEIN SORTING VPS41"/>
    <property type="match status" value="1"/>
</dbReference>
<evidence type="ECO:0000256" key="2">
    <source>
        <dbReference type="ARBA" id="ARBA00022927"/>
    </source>
</evidence>
<accession>A0A4V1J325</accession>
<evidence type="ECO:0000313" key="6">
    <source>
        <dbReference type="EMBL" id="RKP30579.1"/>
    </source>
</evidence>
<dbReference type="GO" id="GO:0034058">
    <property type="term" value="P:endosomal vesicle fusion"/>
    <property type="evidence" value="ECO:0007669"/>
    <property type="project" value="TreeGrafter"/>
</dbReference>
<feature type="compositionally biased region" description="Basic and acidic residues" evidence="4">
    <location>
        <begin position="131"/>
        <end position="142"/>
    </location>
</feature>
<dbReference type="GO" id="GO:0016236">
    <property type="term" value="P:macroautophagy"/>
    <property type="evidence" value="ECO:0007669"/>
    <property type="project" value="TreeGrafter"/>
</dbReference>
<dbReference type="Proteomes" id="UP000268321">
    <property type="component" value="Unassembled WGS sequence"/>
</dbReference>
<keyword evidence="2" id="KW-0653">Protein transport</keyword>
<feature type="compositionally biased region" description="Basic and acidic residues" evidence="4">
    <location>
        <begin position="44"/>
        <end position="53"/>
    </location>
</feature>
<proteinExistence type="predicted"/>
<dbReference type="Pfam" id="PF23556">
    <property type="entry name" value="TPR_Vps41"/>
    <property type="match status" value="1"/>
</dbReference>
<dbReference type="GO" id="GO:0030897">
    <property type="term" value="C:HOPS complex"/>
    <property type="evidence" value="ECO:0007669"/>
    <property type="project" value="TreeGrafter"/>
</dbReference>
<dbReference type="InterPro" id="IPR057780">
    <property type="entry name" value="Beta-prop_Vps41"/>
</dbReference>
<dbReference type="InterPro" id="IPR015943">
    <property type="entry name" value="WD40/YVTN_repeat-like_dom_sf"/>
</dbReference>
<dbReference type="Pfam" id="PF23411">
    <property type="entry name" value="Beta-prop_Vps41"/>
    <property type="match status" value="1"/>
</dbReference>
<feature type="compositionally biased region" description="Polar residues" evidence="4">
    <location>
        <begin position="54"/>
        <end position="70"/>
    </location>
</feature>
<feature type="domain" description="Vps41 beta-propeller" evidence="5">
    <location>
        <begin position="157"/>
        <end position="507"/>
    </location>
</feature>
<feature type="region of interest" description="Disordered" evidence="4">
    <location>
        <begin position="87"/>
        <end position="107"/>
    </location>
</feature>
<evidence type="ECO:0000256" key="3">
    <source>
        <dbReference type="PROSITE-ProRule" id="PRU01006"/>
    </source>
</evidence>
<dbReference type="PANTHER" id="PTHR12616:SF1">
    <property type="entry name" value="VACUOLAR PROTEIN SORTING-ASSOCIATED PROTEIN 41 HOMOLOG"/>
    <property type="match status" value="1"/>
</dbReference>
<dbReference type="InterPro" id="IPR045111">
    <property type="entry name" value="Vps41/Vps8"/>
</dbReference>
<dbReference type="SUPFAM" id="SSF50978">
    <property type="entry name" value="WD40 repeat-like"/>
    <property type="match status" value="1"/>
</dbReference>
<dbReference type="Gene3D" id="1.25.40.10">
    <property type="entry name" value="Tetratricopeptide repeat domain"/>
    <property type="match status" value="1"/>
</dbReference>
<protein>
    <submittedName>
        <fullName evidence="6">Vacuolar protein sorting-associated protein 41</fullName>
    </submittedName>
</protein>
<dbReference type="InterPro" id="IPR036322">
    <property type="entry name" value="WD40_repeat_dom_sf"/>
</dbReference>
<dbReference type="FunFam" id="2.130.10.10:FF:000933">
    <property type="entry name" value="Vacuolar protein sorting-associated protein 41"/>
    <property type="match status" value="1"/>
</dbReference>
<dbReference type="Gene3D" id="2.130.10.10">
    <property type="entry name" value="YVTN repeat-like/Quinoprotein amine dehydrogenase"/>
    <property type="match status" value="1"/>
</dbReference>
<dbReference type="PROSITE" id="PS50236">
    <property type="entry name" value="CHCR"/>
    <property type="match status" value="1"/>
</dbReference>
<dbReference type="GO" id="GO:0005770">
    <property type="term" value="C:late endosome"/>
    <property type="evidence" value="ECO:0007669"/>
    <property type="project" value="TreeGrafter"/>
</dbReference>
<feature type="repeat" description="CHCR" evidence="3">
    <location>
        <begin position="771"/>
        <end position="914"/>
    </location>
</feature>
<dbReference type="GO" id="GO:0009267">
    <property type="term" value="P:cellular response to starvation"/>
    <property type="evidence" value="ECO:0007669"/>
    <property type="project" value="TreeGrafter"/>
</dbReference>
<feature type="region of interest" description="Disordered" evidence="4">
    <location>
        <begin position="131"/>
        <end position="154"/>
    </location>
</feature>
<gene>
    <name evidence="6" type="ORF">METBISCDRAFT_16035</name>
</gene>
<feature type="compositionally biased region" description="Acidic residues" evidence="4">
    <location>
        <begin position="143"/>
        <end position="154"/>
    </location>
</feature>
<keyword evidence="1" id="KW-0813">Transport</keyword>
<dbReference type="GO" id="GO:0098588">
    <property type="term" value="C:bounding membrane of organelle"/>
    <property type="evidence" value="ECO:0007669"/>
    <property type="project" value="UniProtKB-ARBA"/>
</dbReference>